<evidence type="ECO:0000259" key="5">
    <source>
        <dbReference type="Pfam" id="PF01416"/>
    </source>
</evidence>
<feature type="coiled-coil region" evidence="4">
    <location>
        <begin position="429"/>
        <end position="456"/>
    </location>
</feature>
<dbReference type="Pfam" id="PF10036">
    <property type="entry name" value="RLL"/>
    <property type="match status" value="1"/>
</dbReference>
<comment type="caution">
    <text evidence="6">The sequence shown here is derived from an EMBL/GenBank/DDBJ whole genome shotgun (WGS) entry which is preliminary data.</text>
</comment>
<dbReference type="Pfam" id="PF13238">
    <property type="entry name" value="AAA_18"/>
    <property type="match status" value="1"/>
</dbReference>
<dbReference type="SUPFAM" id="SSF52540">
    <property type="entry name" value="P-loop containing nucleoside triphosphate hydrolases"/>
    <property type="match status" value="1"/>
</dbReference>
<dbReference type="InterPro" id="IPR001406">
    <property type="entry name" value="PsdUridine_synth_TruA"/>
</dbReference>
<dbReference type="InterPro" id="IPR027417">
    <property type="entry name" value="P-loop_NTPase"/>
</dbReference>
<dbReference type="PANTHER" id="PTHR11142">
    <property type="entry name" value="PSEUDOURIDYLATE SYNTHASE"/>
    <property type="match status" value="1"/>
</dbReference>
<dbReference type="Pfam" id="PF01416">
    <property type="entry name" value="PseudoU_synth_1"/>
    <property type="match status" value="1"/>
</dbReference>
<dbReference type="Gene3D" id="3.30.70.660">
    <property type="entry name" value="Pseudouridine synthase I, catalytic domain, C-terminal subdomain"/>
    <property type="match status" value="1"/>
</dbReference>
<keyword evidence="4" id="KW-0175">Coiled coil</keyword>
<comment type="similarity">
    <text evidence="1">Belongs to the tRNA pseudouridine synthase TruA family.</text>
</comment>
<dbReference type="Gene3D" id="3.30.70.580">
    <property type="entry name" value="Pseudouridine synthase I, catalytic domain, N-terminal subdomain"/>
    <property type="match status" value="1"/>
</dbReference>
<feature type="non-terminal residue" evidence="6">
    <location>
        <position position="1"/>
    </location>
</feature>
<evidence type="ECO:0000256" key="2">
    <source>
        <dbReference type="ARBA" id="ARBA00022694"/>
    </source>
</evidence>
<dbReference type="InterPro" id="IPR020095">
    <property type="entry name" value="PsdUridine_synth_TruA_C"/>
</dbReference>
<keyword evidence="2" id="KW-0819">tRNA processing</keyword>
<feature type="domain" description="Pseudouridine synthase I TruA alpha/beta" evidence="5">
    <location>
        <begin position="204"/>
        <end position="300"/>
    </location>
</feature>
<dbReference type="GO" id="GO:0005634">
    <property type="term" value="C:nucleus"/>
    <property type="evidence" value="ECO:0007669"/>
    <property type="project" value="TreeGrafter"/>
</dbReference>
<dbReference type="STRING" id="29170.A0A368FD01"/>
<accession>A0A368FD01</accession>
<dbReference type="Gene3D" id="3.40.50.300">
    <property type="entry name" value="P-loop containing nucleotide triphosphate hydrolases"/>
    <property type="match status" value="1"/>
</dbReference>
<protein>
    <recommendedName>
        <fullName evidence="5">Pseudouridine synthase I TruA alpha/beta domain-containing protein</fullName>
    </recommendedName>
</protein>
<dbReference type="OrthoDB" id="25767at2759"/>
<dbReference type="InterPro" id="IPR019265">
    <property type="entry name" value="RTRAF"/>
</dbReference>
<reference evidence="6 7" key="1">
    <citation type="submission" date="2014-10" db="EMBL/GenBank/DDBJ databases">
        <title>Draft genome of the hookworm Ancylostoma caninum.</title>
        <authorList>
            <person name="Mitreva M."/>
        </authorList>
    </citation>
    <scope>NUCLEOTIDE SEQUENCE [LARGE SCALE GENOMIC DNA]</scope>
    <source>
        <strain evidence="6 7">Baltimore</strain>
    </source>
</reference>
<dbReference type="InterPro" id="IPR020094">
    <property type="entry name" value="TruA/RsuA/RluB/E/F_N"/>
</dbReference>
<proteinExistence type="inferred from homology"/>
<evidence type="ECO:0000256" key="4">
    <source>
        <dbReference type="SAM" id="Coils"/>
    </source>
</evidence>
<dbReference type="GO" id="GO:0031119">
    <property type="term" value="P:tRNA pseudouridine synthesis"/>
    <property type="evidence" value="ECO:0007669"/>
    <property type="project" value="TreeGrafter"/>
</dbReference>
<keyword evidence="7" id="KW-1185">Reference proteome</keyword>
<dbReference type="AlphaFoldDB" id="A0A368FD01"/>
<dbReference type="Proteomes" id="UP000252519">
    <property type="component" value="Unassembled WGS sequence"/>
</dbReference>
<gene>
    <name evidence="6" type="ORF">ANCCAN_24286</name>
</gene>
<name>A0A368FD01_ANCCA</name>
<dbReference type="GO" id="GO:0005737">
    <property type="term" value="C:cytoplasm"/>
    <property type="evidence" value="ECO:0007669"/>
    <property type="project" value="TreeGrafter"/>
</dbReference>
<dbReference type="SUPFAM" id="SSF55120">
    <property type="entry name" value="Pseudouridine synthase"/>
    <property type="match status" value="1"/>
</dbReference>
<evidence type="ECO:0000313" key="6">
    <source>
        <dbReference type="EMBL" id="RCN29942.1"/>
    </source>
</evidence>
<organism evidence="6 7">
    <name type="scientific">Ancylostoma caninum</name>
    <name type="common">Dog hookworm</name>
    <dbReference type="NCBI Taxonomy" id="29170"/>
    <lineage>
        <taxon>Eukaryota</taxon>
        <taxon>Metazoa</taxon>
        <taxon>Ecdysozoa</taxon>
        <taxon>Nematoda</taxon>
        <taxon>Chromadorea</taxon>
        <taxon>Rhabditida</taxon>
        <taxon>Rhabditina</taxon>
        <taxon>Rhabditomorpha</taxon>
        <taxon>Strongyloidea</taxon>
        <taxon>Ancylostomatidae</taxon>
        <taxon>Ancylostomatinae</taxon>
        <taxon>Ancylostoma</taxon>
    </lineage>
</organism>
<dbReference type="EMBL" id="JOJR01001723">
    <property type="protein sequence ID" value="RCN29942.1"/>
    <property type="molecule type" value="Genomic_DNA"/>
</dbReference>
<keyword evidence="3" id="KW-0413">Isomerase</keyword>
<evidence type="ECO:0000256" key="1">
    <source>
        <dbReference type="ARBA" id="ARBA00009375"/>
    </source>
</evidence>
<dbReference type="GO" id="GO:0009982">
    <property type="term" value="F:pseudouridine synthase activity"/>
    <property type="evidence" value="ECO:0007669"/>
    <property type="project" value="InterPro"/>
</dbReference>
<dbReference type="InterPro" id="IPR020103">
    <property type="entry name" value="PsdUridine_synth_cat_dom_sf"/>
</dbReference>
<sequence length="907" mass="103978">SLHILWVATRKKNERESLGNQLFFYNIILKHSAPKRKRPFNFDAHPRRKIALQFLYHGWEYEGLVQQSTTENTVERHLMDALLKTKLISNEKDCDFSRCGRTDRGVSAFKQVAALVVRSADPLGKFVFWPESTDQSVIDNYPKKDELSYLKMLNGVLPKNISVIAWAPVPQDFSARHACNMRIYKYSMPRANLNLEVDMNEKRVNMSFVREIFEVSLDVIPTKSPTTPSSRNDLVELTIKGSGFLWHMIRYIVTVLHEIGLGNEEPELVSDLLDVEKTPCRPHYTLSAATPLCLYDCRFDSSNLEWIYDEFALKRTMSSLQSDWADLQTKSRIIENMLNGLVETSIGSQVDLDRGLLEFTQASNGHILFDSSNLEWIYDEFALKRTISSLQSDWADLQTKSRIIENMLNGLVETSIGSQNHPIPARYIKFADRRTCDSLEQKKEKLEKKKMAANNPGMTIGLSSGLMSGRKLKVAGFKKEYIDYDDDIEYKSFFFDADTMFFKKKSKEWWTAFKDETDEQKWAEELGKYLAECEIGVNTSQSRKVVANAILDVIIAKKYDETASTHNLTSVAYLEKEEARLAKSQNKQNPLNLIDYSTPEFAAKVKELCHLLGITDHPDPVVSLKAACIFISENLNENVVNERNAERKSGKVPNTFDLRSFPIDLPDQKDGAVNAAGRILRLLNIEVLRNTQTSVFTCDIFVLNSIVILCRFSSCRLMSAETRRRPNILITGTPGTGKSTLGQEIANRLQFDFIEVGKEVREHGLVEEFDERLNCHVLDEEKLLDHLEVTDRMNSDAGGVIVDYHGVDFFPERWFDFIRENIECEIFGSLLEEAKDSYKEEIIHELQSETVDQMHANMCQMWQRIRYGVRWRPDERLALAIRALDLKSVKSVNISFDPLYPGNLSIR</sequence>
<dbReference type="InterPro" id="IPR020097">
    <property type="entry name" value="PsdUridine_synth_TruA_a/b_dom"/>
</dbReference>
<evidence type="ECO:0000313" key="7">
    <source>
        <dbReference type="Proteomes" id="UP000252519"/>
    </source>
</evidence>
<dbReference type="FunFam" id="3.30.70.580:FF:000007">
    <property type="entry name" value="tRNA pseudouridine synthase"/>
    <property type="match status" value="1"/>
</dbReference>
<dbReference type="PANTHER" id="PTHR11142:SF5">
    <property type="entry name" value="TRNA PSEUDOURIDINE(38_39) SYNTHASE"/>
    <property type="match status" value="1"/>
</dbReference>
<dbReference type="GO" id="GO:0003723">
    <property type="term" value="F:RNA binding"/>
    <property type="evidence" value="ECO:0007669"/>
    <property type="project" value="InterPro"/>
</dbReference>
<dbReference type="GO" id="GO:1990481">
    <property type="term" value="P:mRNA pseudouridine synthesis"/>
    <property type="evidence" value="ECO:0007669"/>
    <property type="project" value="TreeGrafter"/>
</dbReference>
<evidence type="ECO:0000256" key="3">
    <source>
        <dbReference type="ARBA" id="ARBA00023235"/>
    </source>
</evidence>